<keyword evidence="2" id="KW-1185">Reference proteome</keyword>
<comment type="caution">
    <text evidence="1">The sequence shown here is derived from an EMBL/GenBank/DDBJ whole genome shotgun (WGS) entry which is preliminary data.</text>
</comment>
<reference evidence="1 2" key="1">
    <citation type="submission" date="2016-10" db="EMBL/GenBank/DDBJ databases">
        <title>Genome sequence of the basidiomycete white-rot fungus Trametes pubescens.</title>
        <authorList>
            <person name="Makela M.R."/>
            <person name="Granchi Z."/>
            <person name="Peng M."/>
            <person name="De Vries R.P."/>
            <person name="Grigoriev I."/>
            <person name="Riley R."/>
            <person name="Hilden K."/>
        </authorList>
    </citation>
    <scope>NUCLEOTIDE SEQUENCE [LARGE SCALE GENOMIC DNA]</scope>
    <source>
        <strain evidence="1 2">FBCC735</strain>
    </source>
</reference>
<gene>
    <name evidence="1" type="ORF">TRAPUB_3866</name>
</gene>
<sequence length="262" mass="30031">MESSRLPIELCEAVMNAFREYYVSPWSGRLLVPRLDRPAQQALCACTLTCRAWSVRAQYLLWTFPILPNSLRLVHFNMAIRKSPNKAIIRGLMLASTNMAGELFMHSFPHLQHLLCFGIRFNRGPPLRLLRMRLPFFSTITTLALFDCTFESMRAMLDVVWACSNLTTLAIGNIKHEHDYEECDCCKAVVGTSEEVVGSEKPLPELLAGLMELTIRLDECEDPGRCAAYIWSVLPGMRNVLRFEYRAWRSRAWKPYILPVAK</sequence>
<protein>
    <recommendedName>
        <fullName evidence="3">F-box domain-containing protein</fullName>
    </recommendedName>
</protein>
<dbReference type="EMBL" id="MNAD01001465">
    <property type="protein sequence ID" value="OJT05317.1"/>
    <property type="molecule type" value="Genomic_DNA"/>
</dbReference>
<dbReference type="OrthoDB" id="2757315at2759"/>
<dbReference type="SUPFAM" id="SSF52047">
    <property type="entry name" value="RNI-like"/>
    <property type="match status" value="1"/>
</dbReference>
<evidence type="ECO:0008006" key="3">
    <source>
        <dbReference type="Google" id="ProtNLM"/>
    </source>
</evidence>
<name>A0A1M2VCQ5_TRAPU</name>
<evidence type="ECO:0000313" key="2">
    <source>
        <dbReference type="Proteomes" id="UP000184267"/>
    </source>
</evidence>
<proteinExistence type="predicted"/>
<dbReference type="AlphaFoldDB" id="A0A1M2VCQ5"/>
<dbReference type="Proteomes" id="UP000184267">
    <property type="component" value="Unassembled WGS sequence"/>
</dbReference>
<accession>A0A1M2VCQ5</accession>
<evidence type="ECO:0000313" key="1">
    <source>
        <dbReference type="EMBL" id="OJT05317.1"/>
    </source>
</evidence>
<organism evidence="1 2">
    <name type="scientific">Trametes pubescens</name>
    <name type="common">White-rot fungus</name>
    <dbReference type="NCBI Taxonomy" id="154538"/>
    <lineage>
        <taxon>Eukaryota</taxon>
        <taxon>Fungi</taxon>
        <taxon>Dikarya</taxon>
        <taxon>Basidiomycota</taxon>
        <taxon>Agaricomycotina</taxon>
        <taxon>Agaricomycetes</taxon>
        <taxon>Polyporales</taxon>
        <taxon>Polyporaceae</taxon>
        <taxon>Trametes</taxon>
    </lineage>
</organism>